<organism evidence="1">
    <name type="scientific">Vibrio vulnificus</name>
    <dbReference type="NCBI Taxonomy" id="672"/>
    <lineage>
        <taxon>Bacteria</taxon>
        <taxon>Pseudomonadati</taxon>
        <taxon>Pseudomonadota</taxon>
        <taxon>Gammaproteobacteria</taxon>
        <taxon>Vibrionales</taxon>
        <taxon>Vibrionaceae</taxon>
        <taxon>Vibrio</taxon>
    </lineage>
</organism>
<evidence type="ECO:0000313" key="1">
    <source>
        <dbReference type="EMBL" id="CDM12425.1"/>
    </source>
</evidence>
<keyword evidence="1" id="KW-0614">Plasmid</keyword>
<dbReference type="EMBL" id="HG803186">
    <property type="protein sequence ID" value="CDM12425.1"/>
    <property type="molecule type" value="Genomic_DNA"/>
</dbReference>
<name>A0AAI9EKR4_VIBVL</name>
<geneLocation type="plasmid" evidence="1">
    <name>p48/10</name>
</geneLocation>
<reference evidence="1" key="2">
    <citation type="submission" date="2014-01" db="EMBL/GenBank/DDBJ databases">
        <authorList>
            <person name="Hammerl J."/>
        </authorList>
    </citation>
    <scope>NUCLEOTIDE SEQUENCE</scope>
    <source>
        <strain evidence="1">48/10</strain>
        <plasmid evidence="1">p48/10</plasmid>
    </source>
</reference>
<sequence length="40" mass="4961">MDFPLPFPLLERTGWRFQTWFFSKEANKSAKWQHQQKNFS</sequence>
<reference evidence="1" key="1">
    <citation type="journal article" date="2014" name="Genome Announc.">
        <title>Complete Nucleotide Sequence of pVv01, a P1-Like Plasmid Prophage of Vibrio vulnificus.</title>
        <authorList>
            <person name="Hammerl J.A."/>
            <person name="Klevanskaa K."/>
            <person name="Strauch E."/>
            <person name="Hertwig S."/>
        </authorList>
    </citation>
    <scope>NUCLEOTIDE SEQUENCE</scope>
    <source>
        <strain evidence="1">48/10</strain>
    </source>
</reference>
<proteinExistence type="predicted"/>
<dbReference type="AlphaFoldDB" id="A0AAI9EKR4"/>
<accession>A0AAI9EKR4</accession>
<protein>
    <submittedName>
        <fullName evidence="1">Uncharacterized protein</fullName>
    </submittedName>
</protein>